<dbReference type="EMBL" id="VSSQ01112153">
    <property type="protein sequence ID" value="MPN49155.1"/>
    <property type="molecule type" value="Genomic_DNA"/>
</dbReference>
<feature type="compositionally biased region" description="Polar residues" evidence="1">
    <location>
        <begin position="118"/>
        <end position="128"/>
    </location>
</feature>
<reference evidence="2" key="1">
    <citation type="submission" date="2019-08" db="EMBL/GenBank/DDBJ databases">
        <authorList>
            <person name="Kucharzyk K."/>
            <person name="Murdoch R.W."/>
            <person name="Higgins S."/>
            <person name="Loffler F."/>
        </authorList>
    </citation>
    <scope>NUCLEOTIDE SEQUENCE</scope>
</reference>
<organism evidence="2">
    <name type="scientific">bioreactor metagenome</name>
    <dbReference type="NCBI Taxonomy" id="1076179"/>
    <lineage>
        <taxon>unclassified sequences</taxon>
        <taxon>metagenomes</taxon>
        <taxon>ecological metagenomes</taxon>
    </lineage>
</organism>
<evidence type="ECO:0000313" key="2">
    <source>
        <dbReference type="EMBL" id="MPN49155.1"/>
    </source>
</evidence>
<evidence type="ECO:0000256" key="1">
    <source>
        <dbReference type="SAM" id="MobiDB-lite"/>
    </source>
</evidence>
<comment type="caution">
    <text evidence="2">The sequence shown here is derived from an EMBL/GenBank/DDBJ whole genome shotgun (WGS) entry which is preliminary data.</text>
</comment>
<dbReference type="AlphaFoldDB" id="A0A645ICY0"/>
<protein>
    <submittedName>
        <fullName evidence="2">Uncharacterized protein</fullName>
    </submittedName>
</protein>
<proteinExistence type="predicted"/>
<sequence length="157" mass="16257">MSASACSCVWYGRPYIRSRLKRSKCSPASCAARLASALPWMRPSALRCSSLKLWMPSDSRLTPAARKPANLPASTVPGLASSVISASGDNIASARKAPISSSMAPGDSRLGVPPPKNTVCTGRPQISGSADCRSAISASTYSRSGIVAPASCELKSQ</sequence>
<gene>
    <name evidence="2" type="ORF">SDC9_196769</name>
</gene>
<feature type="region of interest" description="Disordered" evidence="1">
    <location>
        <begin position="96"/>
        <end position="130"/>
    </location>
</feature>
<name>A0A645ICY0_9ZZZZ</name>
<accession>A0A645ICY0</accession>